<dbReference type="EMBL" id="FNUJ01000006">
    <property type="protein sequence ID" value="SEF32877.1"/>
    <property type="molecule type" value="Genomic_DNA"/>
</dbReference>
<feature type="DNA-binding region" description="H-T-H motif" evidence="2">
    <location>
        <begin position="28"/>
        <end position="47"/>
    </location>
</feature>
<dbReference type="GO" id="GO:0003677">
    <property type="term" value="F:DNA binding"/>
    <property type="evidence" value="ECO:0007669"/>
    <property type="project" value="UniProtKB-UniRule"/>
</dbReference>
<sequence>MRQNTERRTALTDAAIEVLARDGARGLTYRAVDTEAGVPPGTTSNYFRDRDQLLAEAGDRVHVRLSAPAEVLADPRAEEPSTGRVTALLGDLMTRLTTRRSSYLALLELRLEANRRPDLAAALTATVKESFDISVGFHEAAGLPGGRDEVLLLYLALTGLTVERLTLPEAFSGYSDAQVVGLLVDRILPGE</sequence>
<dbReference type="InterPro" id="IPR041583">
    <property type="entry name" value="TetR_C_31"/>
</dbReference>
<dbReference type="AlphaFoldDB" id="A0A1H5R658"/>
<evidence type="ECO:0000259" key="3">
    <source>
        <dbReference type="PROSITE" id="PS50977"/>
    </source>
</evidence>
<evidence type="ECO:0000313" key="4">
    <source>
        <dbReference type="EMBL" id="SEF32877.1"/>
    </source>
</evidence>
<dbReference type="Gene3D" id="1.10.357.10">
    <property type="entry name" value="Tetracycline Repressor, domain 2"/>
    <property type="match status" value="1"/>
</dbReference>
<dbReference type="Pfam" id="PF00440">
    <property type="entry name" value="TetR_N"/>
    <property type="match status" value="1"/>
</dbReference>
<proteinExistence type="predicted"/>
<dbReference type="SUPFAM" id="SSF46689">
    <property type="entry name" value="Homeodomain-like"/>
    <property type="match status" value="1"/>
</dbReference>
<dbReference type="InterPro" id="IPR001647">
    <property type="entry name" value="HTH_TetR"/>
</dbReference>
<dbReference type="Pfam" id="PF17940">
    <property type="entry name" value="TetR_C_31"/>
    <property type="match status" value="1"/>
</dbReference>
<reference evidence="5" key="1">
    <citation type="submission" date="2016-10" db="EMBL/GenBank/DDBJ databases">
        <authorList>
            <person name="Varghese N."/>
            <person name="Submissions S."/>
        </authorList>
    </citation>
    <scope>NUCLEOTIDE SEQUENCE [LARGE SCALE GENOMIC DNA]</scope>
    <source>
        <strain evidence="5">DSM 44654</strain>
    </source>
</reference>
<dbReference type="Proteomes" id="UP000198878">
    <property type="component" value="Unassembled WGS sequence"/>
</dbReference>
<organism evidence="4 5">
    <name type="scientific">Amycolatopsis pretoriensis</name>
    <dbReference type="NCBI Taxonomy" id="218821"/>
    <lineage>
        <taxon>Bacteria</taxon>
        <taxon>Bacillati</taxon>
        <taxon>Actinomycetota</taxon>
        <taxon>Actinomycetes</taxon>
        <taxon>Pseudonocardiales</taxon>
        <taxon>Pseudonocardiaceae</taxon>
        <taxon>Amycolatopsis</taxon>
    </lineage>
</organism>
<protein>
    <submittedName>
        <fullName evidence="4">Regulatory protein, tetR family</fullName>
    </submittedName>
</protein>
<dbReference type="InterPro" id="IPR009057">
    <property type="entry name" value="Homeodomain-like_sf"/>
</dbReference>
<dbReference type="RefSeq" id="WP_086676871.1">
    <property type="nucleotide sequence ID" value="NZ_FNUJ01000006.1"/>
</dbReference>
<dbReference type="PROSITE" id="PS50977">
    <property type="entry name" value="HTH_TETR_2"/>
    <property type="match status" value="1"/>
</dbReference>
<keyword evidence="5" id="KW-1185">Reference proteome</keyword>
<gene>
    <name evidence="4" type="ORF">SAMN05421837_106489</name>
</gene>
<name>A0A1H5R658_9PSEU</name>
<keyword evidence="1 2" id="KW-0238">DNA-binding</keyword>
<accession>A0A1H5R658</accession>
<evidence type="ECO:0000256" key="2">
    <source>
        <dbReference type="PROSITE-ProRule" id="PRU00335"/>
    </source>
</evidence>
<evidence type="ECO:0000256" key="1">
    <source>
        <dbReference type="ARBA" id="ARBA00023125"/>
    </source>
</evidence>
<feature type="domain" description="HTH tetR-type" evidence="3">
    <location>
        <begin position="5"/>
        <end position="65"/>
    </location>
</feature>
<dbReference type="STRING" id="218821.SAMN05421837_106489"/>
<dbReference type="OrthoDB" id="7506349at2"/>
<evidence type="ECO:0000313" key="5">
    <source>
        <dbReference type="Proteomes" id="UP000198878"/>
    </source>
</evidence>